<keyword evidence="3 5" id="KW-1133">Transmembrane helix</keyword>
<protein>
    <submittedName>
        <fullName evidence="7">YIP1 family protein</fullName>
    </submittedName>
</protein>
<feature type="transmembrane region" description="Helical" evidence="5">
    <location>
        <begin position="69"/>
        <end position="94"/>
    </location>
</feature>
<keyword evidence="8" id="KW-1185">Reference proteome</keyword>
<keyword evidence="4 5" id="KW-0472">Membrane</keyword>
<evidence type="ECO:0000256" key="2">
    <source>
        <dbReference type="ARBA" id="ARBA00022692"/>
    </source>
</evidence>
<evidence type="ECO:0000313" key="7">
    <source>
        <dbReference type="EMBL" id="MBV7379469.1"/>
    </source>
</evidence>
<feature type="domain" description="Yip1" evidence="6">
    <location>
        <begin position="12"/>
        <end position="153"/>
    </location>
</feature>
<dbReference type="RefSeq" id="WP_218392593.1">
    <property type="nucleotide sequence ID" value="NZ_JAHUZE010000002.1"/>
</dbReference>
<feature type="transmembrane region" description="Helical" evidence="5">
    <location>
        <begin position="106"/>
        <end position="130"/>
    </location>
</feature>
<evidence type="ECO:0000256" key="1">
    <source>
        <dbReference type="ARBA" id="ARBA00004141"/>
    </source>
</evidence>
<feature type="transmembrane region" description="Helical" evidence="5">
    <location>
        <begin position="136"/>
        <end position="156"/>
    </location>
</feature>
<dbReference type="InterPro" id="IPR006977">
    <property type="entry name" value="Yip1_dom"/>
</dbReference>
<feature type="transmembrane region" description="Helical" evidence="5">
    <location>
        <begin position="31"/>
        <end position="49"/>
    </location>
</feature>
<reference evidence="7 8" key="1">
    <citation type="submission" date="2021-05" db="EMBL/GenBank/DDBJ databases">
        <title>Culturable bacteria isolated from Daya Bay.</title>
        <authorList>
            <person name="Zheng W."/>
            <person name="Yu S."/>
            <person name="Huang Y."/>
        </authorList>
    </citation>
    <scope>NUCLEOTIDE SEQUENCE [LARGE SCALE GENOMIC DNA]</scope>
    <source>
        <strain evidence="7 8">DP4N28-5</strain>
    </source>
</reference>
<name>A0ABS6T2V8_9RHOB</name>
<evidence type="ECO:0000256" key="5">
    <source>
        <dbReference type="SAM" id="Phobius"/>
    </source>
</evidence>
<keyword evidence="2 5" id="KW-0812">Transmembrane</keyword>
<comment type="subcellular location">
    <subcellularLocation>
        <location evidence="1">Membrane</location>
        <topology evidence="1">Multi-pass membrane protein</topology>
    </subcellularLocation>
</comment>
<accession>A0ABS6T2V8</accession>
<comment type="caution">
    <text evidence="7">The sequence shown here is derived from an EMBL/GenBank/DDBJ whole genome shotgun (WGS) entry which is preliminary data.</text>
</comment>
<organism evidence="7 8">
    <name type="scientific">Maritimibacter dapengensis</name>
    <dbReference type="NCBI Taxonomy" id="2836868"/>
    <lineage>
        <taxon>Bacteria</taxon>
        <taxon>Pseudomonadati</taxon>
        <taxon>Pseudomonadota</taxon>
        <taxon>Alphaproteobacteria</taxon>
        <taxon>Rhodobacterales</taxon>
        <taxon>Roseobacteraceae</taxon>
        <taxon>Maritimibacter</taxon>
    </lineage>
</organism>
<dbReference type="Pfam" id="PF04893">
    <property type="entry name" value="Yip1"/>
    <property type="match status" value="1"/>
</dbReference>
<evidence type="ECO:0000313" key="8">
    <source>
        <dbReference type="Proteomes" id="UP000756530"/>
    </source>
</evidence>
<dbReference type="EMBL" id="JAHUZE010000002">
    <property type="protein sequence ID" value="MBV7379469.1"/>
    <property type="molecule type" value="Genomic_DNA"/>
</dbReference>
<evidence type="ECO:0000256" key="3">
    <source>
        <dbReference type="ARBA" id="ARBA00022989"/>
    </source>
</evidence>
<dbReference type="Proteomes" id="UP000756530">
    <property type="component" value="Unassembled WGS sequence"/>
</dbReference>
<proteinExistence type="predicted"/>
<gene>
    <name evidence="7" type="ORF">KJP28_11065</name>
</gene>
<evidence type="ECO:0000256" key="4">
    <source>
        <dbReference type="ARBA" id="ARBA00023136"/>
    </source>
</evidence>
<evidence type="ECO:0000259" key="6">
    <source>
        <dbReference type="Pfam" id="PF04893"/>
    </source>
</evidence>
<sequence length="162" mass="17340">MSVVRDIGRAYLQPRAVFRERVVGADREGQALAILFAACVLIFASQAPVKQRLALETGADFQQEMGGVLFAWLFIVPLAAYLIAWASHGIARLIGGKGTSFSARIALFWALLVASPLWLLNGLVAGFIGPGPQAEIVGAVALLAFLAHWVVNLSVAEREEIA</sequence>